<protein>
    <submittedName>
        <fullName evidence="2">Alcohol dehydrogenase</fullName>
        <ecNumber evidence="2">1.1.1.1</ecNumber>
    </submittedName>
</protein>
<dbReference type="PANTHER" id="PTHR43677">
    <property type="entry name" value="SHORT-CHAIN DEHYDROGENASE/REDUCTASE"/>
    <property type="match status" value="1"/>
</dbReference>
<sequence>MRAAVIEATGQVPQCREVAEPELPDGWAMARVRAAAIKNIERMLVAGTHYGSGRMAFPAQVGLDAVADLPDGRRVYAGATPPAGAMAEYLAVDPSRAFEIPAGVTDAAAAAMPNAAVSAWLALEYAGQIRPGQSVLVLGGTGVTGALAVQLAKHRFGAGHVVAVGRDEARLQRLRVLGADAVIRLEGRQELAAAVRAVHAEHPLDLILDYLWGAPAETTLRALANDALTAGFHRTRFVQIGESAGPTLELPAAVLRSAGVELVGQGAGSVPREAFARVGTEIVPVLFGMLAAGTLAIETLTRPLREVNIAWTEQVGSGVRSVLVP</sequence>
<evidence type="ECO:0000259" key="1">
    <source>
        <dbReference type="SMART" id="SM00829"/>
    </source>
</evidence>
<dbReference type="Gene3D" id="3.40.50.720">
    <property type="entry name" value="NAD(P)-binding Rossmann-like Domain"/>
    <property type="match status" value="1"/>
</dbReference>
<dbReference type="PANTHER" id="PTHR43677:SF11">
    <property type="entry name" value="ZINC-CONTAINING ALCOHOL DEHYDROGENASE"/>
    <property type="match status" value="1"/>
</dbReference>
<dbReference type="SUPFAM" id="SSF50129">
    <property type="entry name" value="GroES-like"/>
    <property type="match status" value="1"/>
</dbReference>
<dbReference type="EMBL" id="CACRYJ010000055">
    <property type="protein sequence ID" value="VZO39082.1"/>
    <property type="molecule type" value="Genomic_DNA"/>
</dbReference>
<keyword evidence="3" id="KW-1185">Reference proteome</keyword>
<evidence type="ECO:0000313" key="2">
    <source>
        <dbReference type="EMBL" id="VZO39082.1"/>
    </source>
</evidence>
<dbReference type="GO" id="GO:0004022">
    <property type="term" value="F:alcohol dehydrogenase (NAD+) activity"/>
    <property type="evidence" value="ECO:0007669"/>
    <property type="project" value="UniProtKB-EC"/>
</dbReference>
<dbReference type="InterPro" id="IPR051397">
    <property type="entry name" value="Zn-ADH-like_protein"/>
</dbReference>
<evidence type="ECO:0000313" key="3">
    <source>
        <dbReference type="Proteomes" id="UP000419743"/>
    </source>
</evidence>
<dbReference type="Pfam" id="PF00107">
    <property type="entry name" value="ADH_zinc_N"/>
    <property type="match status" value="1"/>
</dbReference>
<dbReference type="SUPFAM" id="SSF51735">
    <property type="entry name" value="NAD(P)-binding Rossmann-fold domains"/>
    <property type="match status" value="1"/>
</dbReference>
<dbReference type="InterPro" id="IPR036291">
    <property type="entry name" value="NAD(P)-bd_dom_sf"/>
</dbReference>
<dbReference type="EC" id="1.1.1.1" evidence="2"/>
<proteinExistence type="predicted"/>
<keyword evidence="2" id="KW-0560">Oxidoreductase</keyword>
<feature type="domain" description="Enoyl reductase (ER)" evidence="1">
    <location>
        <begin position="10"/>
        <end position="297"/>
    </location>
</feature>
<dbReference type="InterPro" id="IPR011032">
    <property type="entry name" value="GroES-like_sf"/>
</dbReference>
<dbReference type="InterPro" id="IPR013149">
    <property type="entry name" value="ADH-like_C"/>
</dbReference>
<comment type="caution">
    <text evidence="2">The sequence shown here is derived from an EMBL/GenBank/DDBJ whole genome shotgun (WGS) entry which is preliminary data.</text>
</comment>
<dbReference type="Gene3D" id="3.90.180.10">
    <property type="entry name" value="Medium-chain alcohol dehydrogenases, catalytic domain"/>
    <property type="match status" value="2"/>
</dbReference>
<accession>A0A7M4DNQ1</accession>
<reference evidence="2 3" key="1">
    <citation type="submission" date="2019-11" db="EMBL/GenBank/DDBJ databases">
        <authorList>
            <person name="Criscuolo A."/>
        </authorList>
    </citation>
    <scope>NUCLEOTIDE SEQUENCE [LARGE SCALE GENOMIC DNA]</scope>
    <source>
        <strain evidence="2">CIP111667</strain>
    </source>
</reference>
<dbReference type="Proteomes" id="UP000419743">
    <property type="component" value="Unassembled WGS sequence"/>
</dbReference>
<gene>
    <name evidence="2" type="primary">adh_2</name>
    <name evidence="2" type="ORF">HALOF300_03782</name>
</gene>
<dbReference type="SMART" id="SM00829">
    <property type="entry name" value="PKS_ER"/>
    <property type="match status" value="1"/>
</dbReference>
<name>A0A7M4DNQ1_9MICO</name>
<dbReference type="RefSeq" id="WP_156742429.1">
    <property type="nucleotide sequence ID" value="NZ_CACRYJ010000055.1"/>
</dbReference>
<organism evidence="2 3">
    <name type="scientific">Occultella aeris</name>
    <dbReference type="NCBI Taxonomy" id="2761496"/>
    <lineage>
        <taxon>Bacteria</taxon>
        <taxon>Bacillati</taxon>
        <taxon>Actinomycetota</taxon>
        <taxon>Actinomycetes</taxon>
        <taxon>Micrococcales</taxon>
        <taxon>Ruaniaceae</taxon>
        <taxon>Occultella</taxon>
    </lineage>
</organism>
<dbReference type="InterPro" id="IPR020843">
    <property type="entry name" value="ER"/>
</dbReference>
<dbReference type="AlphaFoldDB" id="A0A7M4DNQ1"/>